<protein>
    <submittedName>
        <fullName evidence="2">Uncharacterized protein</fullName>
    </submittedName>
</protein>
<keyword evidence="3" id="KW-1185">Reference proteome</keyword>
<name>A0ABX0XQ21_9SPHN</name>
<feature type="compositionally biased region" description="Basic and acidic residues" evidence="1">
    <location>
        <begin position="1"/>
        <end position="12"/>
    </location>
</feature>
<gene>
    <name evidence="2" type="ORF">GGR88_003022</name>
</gene>
<evidence type="ECO:0000256" key="1">
    <source>
        <dbReference type="SAM" id="MobiDB-lite"/>
    </source>
</evidence>
<evidence type="ECO:0000313" key="2">
    <source>
        <dbReference type="EMBL" id="NJC35493.1"/>
    </source>
</evidence>
<dbReference type="EMBL" id="JAATJE010000006">
    <property type="protein sequence ID" value="NJC35493.1"/>
    <property type="molecule type" value="Genomic_DNA"/>
</dbReference>
<reference evidence="2 3" key="1">
    <citation type="submission" date="2020-03" db="EMBL/GenBank/DDBJ databases">
        <title>Genomic Encyclopedia of Type Strains, Phase IV (KMG-IV): sequencing the most valuable type-strain genomes for metagenomic binning, comparative biology and taxonomic classification.</title>
        <authorList>
            <person name="Goeker M."/>
        </authorList>
    </citation>
    <scope>NUCLEOTIDE SEQUENCE [LARGE SCALE GENOMIC DNA]</scope>
    <source>
        <strain evidence="2 3">DSM 27651</strain>
    </source>
</reference>
<evidence type="ECO:0000313" key="3">
    <source>
        <dbReference type="Proteomes" id="UP000734218"/>
    </source>
</evidence>
<sequence length="35" mass="3869">MFDDLIKDRDNHLCGLTSRRRPAGAAPEKGASTRL</sequence>
<dbReference type="Proteomes" id="UP000734218">
    <property type="component" value="Unassembled WGS sequence"/>
</dbReference>
<accession>A0ABX0XQ21</accession>
<organism evidence="2 3">
    <name type="scientific">Sphingomonas jejuensis</name>
    <dbReference type="NCBI Taxonomy" id="904715"/>
    <lineage>
        <taxon>Bacteria</taxon>
        <taxon>Pseudomonadati</taxon>
        <taxon>Pseudomonadota</taxon>
        <taxon>Alphaproteobacteria</taxon>
        <taxon>Sphingomonadales</taxon>
        <taxon>Sphingomonadaceae</taxon>
        <taxon>Sphingomonas</taxon>
    </lineage>
</organism>
<feature type="region of interest" description="Disordered" evidence="1">
    <location>
        <begin position="1"/>
        <end position="35"/>
    </location>
</feature>
<comment type="caution">
    <text evidence="2">The sequence shown here is derived from an EMBL/GenBank/DDBJ whole genome shotgun (WGS) entry which is preliminary data.</text>
</comment>
<proteinExistence type="predicted"/>